<gene>
    <name evidence="2" type="primary">Dper\GL15752</name>
    <name evidence="2" type="ORF">Dper_GL15752</name>
</gene>
<accession>B4HD27</accession>
<evidence type="ECO:0000256" key="1">
    <source>
        <dbReference type="SAM" id="MobiDB-lite"/>
    </source>
</evidence>
<dbReference type="HOGENOM" id="CLU_111290_0_0_1"/>
<feature type="compositionally biased region" description="Polar residues" evidence="1">
    <location>
        <begin position="38"/>
        <end position="56"/>
    </location>
</feature>
<organism evidence="3">
    <name type="scientific">Drosophila persimilis</name>
    <name type="common">Fruit fly</name>
    <dbReference type="NCBI Taxonomy" id="7234"/>
    <lineage>
        <taxon>Eukaryota</taxon>
        <taxon>Metazoa</taxon>
        <taxon>Ecdysozoa</taxon>
        <taxon>Arthropoda</taxon>
        <taxon>Hexapoda</taxon>
        <taxon>Insecta</taxon>
        <taxon>Pterygota</taxon>
        <taxon>Neoptera</taxon>
        <taxon>Endopterygota</taxon>
        <taxon>Diptera</taxon>
        <taxon>Brachycera</taxon>
        <taxon>Muscomorpha</taxon>
        <taxon>Ephydroidea</taxon>
        <taxon>Drosophilidae</taxon>
        <taxon>Drosophila</taxon>
        <taxon>Sophophora</taxon>
    </lineage>
</organism>
<dbReference type="AlphaFoldDB" id="B4HD27"/>
<dbReference type="PhylomeDB" id="B4HD27"/>
<name>B4HD27_DROPE</name>
<feature type="region of interest" description="Disordered" evidence="1">
    <location>
        <begin position="1"/>
        <end position="68"/>
    </location>
</feature>
<dbReference type="EMBL" id="CH479622">
    <property type="protein sequence ID" value="EDW35185.1"/>
    <property type="molecule type" value="Genomic_DNA"/>
</dbReference>
<protein>
    <submittedName>
        <fullName evidence="2">GL15752</fullName>
    </submittedName>
</protein>
<keyword evidence="3" id="KW-1185">Reference proteome</keyword>
<feature type="compositionally biased region" description="Low complexity" evidence="1">
    <location>
        <begin position="1"/>
        <end position="21"/>
    </location>
</feature>
<reference evidence="2 3" key="1">
    <citation type="journal article" date="2007" name="Nature">
        <title>Evolution of genes and genomes on the Drosophila phylogeny.</title>
        <authorList>
            <consortium name="Drosophila 12 Genomes Consortium"/>
            <person name="Clark A.G."/>
            <person name="Eisen M.B."/>
            <person name="Smith D.R."/>
            <person name="Bergman C.M."/>
            <person name="Oliver B."/>
            <person name="Markow T.A."/>
            <person name="Kaufman T.C."/>
            <person name="Kellis M."/>
            <person name="Gelbart W."/>
            <person name="Iyer V.N."/>
            <person name="Pollard D.A."/>
            <person name="Sackton T.B."/>
            <person name="Larracuente A.M."/>
            <person name="Singh N.D."/>
            <person name="Abad J.P."/>
            <person name="Abt D.N."/>
            <person name="Adryan B."/>
            <person name="Aguade M."/>
            <person name="Akashi H."/>
            <person name="Anderson W.W."/>
            <person name="Aquadro C.F."/>
            <person name="Ardell D.H."/>
            <person name="Arguello R."/>
            <person name="Artieri C.G."/>
            <person name="Barbash D.A."/>
            <person name="Barker D."/>
            <person name="Barsanti P."/>
            <person name="Batterham P."/>
            <person name="Batzoglou S."/>
            <person name="Begun D."/>
            <person name="Bhutkar A."/>
            <person name="Blanco E."/>
            <person name="Bosak S.A."/>
            <person name="Bradley R.K."/>
            <person name="Brand A.D."/>
            <person name="Brent M.R."/>
            <person name="Brooks A.N."/>
            <person name="Brown R.H."/>
            <person name="Butlin R.K."/>
            <person name="Caggese C."/>
            <person name="Calvi B.R."/>
            <person name="Bernardo de Carvalho A."/>
            <person name="Caspi A."/>
            <person name="Castrezana S."/>
            <person name="Celniker S.E."/>
            <person name="Chang J.L."/>
            <person name="Chapple C."/>
            <person name="Chatterji S."/>
            <person name="Chinwalla A."/>
            <person name="Civetta A."/>
            <person name="Clifton S.W."/>
            <person name="Comeron J.M."/>
            <person name="Costello J.C."/>
            <person name="Coyne J.A."/>
            <person name="Daub J."/>
            <person name="David R.G."/>
            <person name="Delcher A.L."/>
            <person name="Delehaunty K."/>
            <person name="Do C.B."/>
            <person name="Ebling H."/>
            <person name="Edwards K."/>
            <person name="Eickbush T."/>
            <person name="Evans J.D."/>
            <person name="Filipski A."/>
            <person name="Findeiss S."/>
            <person name="Freyhult E."/>
            <person name="Fulton L."/>
            <person name="Fulton R."/>
            <person name="Garcia A.C."/>
            <person name="Gardiner A."/>
            <person name="Garfield D.A."/>
            <person name="Garvin B.E."/>
            <person name="Gibson G."/>
            <person name="Gilbert D."/>
            <person name="Gnerre S."/>
            <person name="Godfrey J."/>
            <person name="Good R."/>
            <person name="Gotea V."/>
            <person name="Gravely B."/>
            <person name="Greenberg A.J."/>
            <person name="Griffiths-Jones S."/>
            <person name="Gross S."/>
            <person name="Guigo R."/>
            <person name="Gustafson E.A."/>
            <person name="Haerty W."/>
            <person name="Hahn M.W."/>
            <person name="Halligan D.L."/>
            <person name="Halpern A.L."/>
            <person name="Halter G.M."/>
            <person name="Han M.V."/>
            <person name="Heger A."/>
            <person name="Hillier L."/>
            <person name="Hinrichs A.S."/>
            <person name="Holmes I."/>
            <person name="Hoskins R.A."/>
            <person name="Hubisz M.J."/>
            <person name="Hultmark D."/>
            <person name="Huntley M.A."/>
            <person name="Jaffe D.B."/>
            <person name="Jagadeeshan S."/>
            <person name="Jeck W.R."/>
            <person name="Johnson J."/>
            <person name="Jones C.D."/>
            <person name="Jordan W.C."/>
            <person name="Karpen G.H."/>
            <person name="Kataoka E."/>
            <person name="Keightley P.D."/>
            <person name="Kheradpour P."/>
            <person name="Kirkness E.F."/>
            <person name="Koerich L.B."/>
            <person name="Kristiansen K."/>
            <person name="Kudrna D."/>
            <person name="Kulathinal R.J."/>
            <person name="Kumar S."/>
            <person name="Kwok R."/>
            <person name="Lander E."/>
            <person name="Langley C.H."/>
            <person name="Lapoint R."/>
            <person name="Lazzaro B.P."/>
            <person name="Lee S.J."/>
            <person name="Levesque L."/>
            <person name="Li R."/>
            <person name="Lin C.F."/>
            <person name="Lin M.F."/>
            <person name="Lindblad-Toh K."/>
            <person name="Llopart A."/>
            <person name="Long M."/>
            <person name="Low L."/>
            <person name="Lozovsky E."/>
            <person name="Lu J."/>
            <person name="Luo M."/>
            <person name="Machado C.A."/>
            <person name="Makalowski W."/>
            <person name="Marzo M."/>
            <person name="Matsuda M."/>
            <person name="Matzkin L."/>
            <person name="McAllister B."/>
            <person name="McBride C.S."/>
            <person name="McKernan B."/>
            <person name="McKernan K."/>
            <person name="Mendez-Lago M."/>
            <person name="Minx P."/>
            <person name="Mollenhauer M.U."/>
            <person name="Montooth K."/>
            <person name="Mount S.M."/>
            <person name="Mu X."/>
            <person name="Myers E."/>
            <person name="Negre B."/>
            <person name="Newfeld S."/>
            <person name="Nielsen R."/>
            <person name="Noor M.A."/>
            <person name="O'Grady P."/>
            <person name="Pachter L."/>
            <person name="Papaceit M."/>
            <person name="Parisi M.J."/>
            <person name="Parisi M."/>
            <person name="Parts L."/>
            <person name="Pedersen J.S."/>
            <person name="Pesole G."/>
            <person name="Phillippy A.M."/>
            <person name="Ponting C.P."/>
            <person name="Pop M."/>
            <person name="Porcelli D."/>
            <person name="Powell J.R."/>
            <person name="Prohaska S."/>
            <person name="Pruitt K."/>
            <person name="Puig M."/>
            <person name="Quesneville H."/>
            <person name="Ram K.R."/>
            <person name="Rand D."/>
            <person name="Rasmussen M.D."/>
            <person name="Reed L.K."/>
            <person name="Reenan R."/>
            <person name="Reily A."/>
            <person name="Remington K.A."/>
            <person name="Rieger T.T."/>
            <person name="Ritchie M.G."/>
            <person name="Robin C."/>
            <person name="Rogers Y.H."/>
            <person name="Rohde C."/>
            <person name="Rozas J."/>
            <person name="Rubenfield M.J."/>
            <person name="Ruiz A."/>
            <person name="Russo S."/>
            <person name="Salzberg S.L."/>
            <person name="Sanchez-Gracia A."/>
            <person name="Saranga D.J."/>
            <person name="Sato H."/>
            <person name="Schaeffer S.W."/>
            <person name="Schatz M.C."/>
            <person name="Schlenke T."/>
            <person name="Schwartz R."/>
            <person name="Segarra C."/>
            <person name="Singh R.S."/>
            <person name="Sirot L."/>
            <person name="Sirota M."/>
            <person name="Sisneros N.B."/>
            <person name="Smith C.D."/>
            <person name="Smith T.F."/>
            <person name="Spieth J."/>
            <person name="Stage D.E."/>
            <person name="Stark A."/>
            <person name="Stephan W."/>
            <person name="Strausberg R.L."/>
            <person name="Strempel S."/>
            <person name="Sturgill D."/>
            <person name="Sutton G."/>
            <person name="Sutton G.G."/>
            <person name="Tao W."/>
            <person name="Teichmann S."/>
            <person name="Tobari Y.N."/>
            <person name="Tomimura Y."/>
            <person name="Tsolas J.M."/>
            <person name="Valente V.L."/>
            <person name="Venter E."/>
            <person name="Venter J.C."/>
            <person name="Vicario S."/>
            <person name="Vieira F.G."/>
            <person name="Vilella A.J."/>
            <person name="Villasante A."/>
            <person name="Walenz B."/>
            <person name="Wang J."/>
            <person name="Wasserman M."/>
            <person name="Watts T."/>
            <person name="Wilson D."/>
            <person name="Wilson R.K."/>
            <person name="Wing R.A."/>
            <person name="Wolfner M.F."/>
            <person name="Wong A."/>
            <person name="Wong G.K."/>
            <person name="Wu C.I."/>
            <person name="Wu G."/>
            <person name="Yamamoto D."/>
            <person name="Yang H.P."/>
            <person name="Yang S.P."/>
            <person name="Yorke J.A."/>
            <person name="Yoshida K."/>
            <person name="Zdobnov E."/>
            <person name="Zhang P."/>
            <person name="Zhang Y."/>
            <person name="Zimin A.V."/>
            <person name="Baldwin J."/>
            <person name="Abdouelleil A."/>
            <person name="Abdulkadir J."/>
            <person name="Abebe A."/>
            <person name="Abera B."/>
            <person name="Abreu J."/>
            <person name="Acer S.C."/>
            <person name="Aftuck L."/>
            <person name="Alexander A."/>
            <person name="An P."/>
            <person name="Anderson E."/>
            <person name="Anderson S."/>
            <person name="Arachi H."/>
            <person name="Azer M."/>
            <person name="Bachantsang P."/>
            <person name="Barry A."/>
            <person name="Bayul T."/>
            <person name="Berlin A."/>
            <person name="Bessette D."/>
            <person name="Bloom T."/>
            <person name="Blye J."/>
            <person name="Boguslavskiy L."/>
            <person name="Bonnet C."/>
            <person name="Boukhgalter B."/>
            <person name="Bourzgui I."/>
            <person name="Brown A."/>
            <person name="Cahill P."/>
            <person name="Channer S."/>
            <person name="Cheshatsang Y."/>
            <person name="Chuda L."/>
            <person name="Citroen M."/>
            <person name="Collymore A."/>
            <person name="Cooke P."/>
            <person name="Costello M."/>
            <person name="D'Aco K."/>
            <person name="Daza R."/>
            <person name="De Haan G."/>
            <person name="DeGray S."/>
            <person name="DeMaso C."/>
            <person name="Dhargay N."/>
            <person name="Dooley K."/>
            <person name="Dooley E."/>
            <person name="Doricent M."/>
            <person name="Dorje P."/>
            <person name="Dorjee K."/>
            <person name="Dupes A."/>
            <person name="Elong R."/>
            <person name="Falk J."/>
            <person name="Farina A."/>
            <person name="Faro S."/>
            <person name="Ferguson D."/>
            <person name="Fisher S."/>
            <person name="Foley C.D."/>
            <person name="Franke A."/>
            <person name="Friedrich D."/>
            <person name="Gadbois L."/>
            <person name="Gearin G."/>
            <person name="Gearin C.R."/>
            <person name="Giannoukos G."/>
            <person name="Goode T."/>
            <person name="Graham J."/>
            <person name="Grandbois E."/>
            <person name="Grewal S."/>
            <person name="Gyaltsen K."/>
            <person name="Hafez N."/>
            <person name="Hagos B."/>
            <person name="Hall J."/>
            <person name="Henson C."/>
            <person name="Hollinger A."/>
            <person name="Honan T."/>
            <person name="Huard M.D."/>
            <person name="Hughes L."/>
            <person name="Hurhula B."/>
            <person name="Husby M.E."/>
            <person name="Kamat A."/>
            <person name="Kanga B."/>
            <person name="Kashin S."/>
            <person name="Khazanovich D."/>
            <person name="Kisner P."/>
            <person name="Lance K."/>
            <person name="Lara M."/>
            <person name="Lee W."/>
            <person name="Lennon N."/>
            <person name="Letendre F."/>
            <person name="LeVine R."/>
            <person name="Lipovsky A."/>
            <person name="Liu X."/>
            <person name="Liu J."/>
            <person name="Liu S."/>
            <person name="Lokyitsang T."/>
            <person name="Lokyitsang Y."/>
            <person name="Lubonja R."/>
            <person name="Lui A."/>
            <person name="MacDonald P."/>
            <person name="Magnisalis V."/>
            <person name="Maru K."/>
            <person name="Matthews C."/>
            <person name="McCusker W."/>
            <person name="McDonough S."/>
            <person name="Mehta T."/>
            <person name="Meldrim J."/>
            <person name="Meneus L."/>
            <person name="Mihai O."/>
            <person name="Mihalev A."/>
            <person name="Mihova T."/>
            <person name="Mittelman R."/>
            <person name="Mlenga V."/>
            <person name="Montmayeur A."/>
            <person name="Mulrain L."/>
            <person name="Navidi A."/>
            <person name="Naylor J."/>
            <person name="Negash T."/>
            <person name="Nguyen T."/>
            <person name="Nguyen N."/>
            <person name="Nicol R."/>
            <person name="Norbu C."/>
            <person name="Norbu N."/>
            <person name="Novod N."/>
            <person name="O'Neill B."/>
            <person name="Osman S."/>
            <person name="Markiewicz E."/>
            <person name="Oyono O.L."/>
            <person name="Patti C."/>
            <person name="Phunkhang P."/>
            <person name="Pierre F."/>
            <person name="Priest M."/>
            <person name="Raghuraman S."/>
            <person name="Rege F."/>
            <person name="Reyes R."/>
            <person name="Rise C."/>
            <person name="Rogov P."/>
            <person name="Ross K."/>
            <person name="Ryan E."/>
            <person name="Settipalli S."/>
            <person name="Shea T."/>
            <person name="Sherpa N."/>
            <person name="Shi L."/>
            <person name="Shih D."/>
            <person name="Sparrow T."/>
            <person name="Spaulding J."/>
            <person name="Stalker J."/>
            <person name="Stange-Thomann N."/>
            <person name="Stavropoulos S."/>
            <person name="Stone C."/>
            <person name="Strader C."/>
            <person name="Tesfaye S."/>
            <person name="Thomson T."/>
            <person name="Thoulutsang Y."/>
            <person name="Thoulutsang D."/>
            <person name="Topham K."/>
            <person name="Topping I."/>
            <person name="Tsamla T."/>
            <person name="Vassiliev H."/>
            <person name="Vo A."/>
            <person name="Wangchuk T."/>
            <person name="Wangdi T."/>
            <person name="Weiand M."/>
            <person name="Wilkinson J."/>
            <person name="Wilson A."/>
            <person name="Yadav S."/>
            <person name="Young G."/>
            <person name="Yu Q."/>
            <person name="Zembek L."/>
            <person name="Zhong D."/>
            <person name="Zimmer A."/>
            <person name="Zwirko Z."/>
            <person name="Jaffe D.B."/>
            <person name="Alvarez P."/>
            <person name="Brockman W."/>
            <person name="Butler J."/>
            <person name="Chin C."/>
            <person name="Gnerre S."/>
            <person name="Grabherr M."/>
            <person name="Kleber M."/>
            <person name="Mauceli E."/>
            <person name="MacCallum I."/>
        </authorList>
    </citation>
    <scope>NUCLEOTIDE SEQUENCE [LARGE SCALE GENOMIC DNA]</scope>
    <source>
        <strain evidence="3">MSH-3 / Tucson 14011-0111.49</strain>
    </source>
</reference>
<evidence type="ECO:0000313" key="3">
    <source>
        <dbReference type="Proteomes" id="UP000008744"/>
    </source>
</evidence>
<proteinExistence type="predicted"/>
<evidence type="ECO:0000313" key="2">
    <source>
        <dbReference type="EMBL" id="EDW35185.1"/>
    </source>
</evidence>
<sequence>MEGQATPTTSASSQPGSSGAGNRPPKAKVVVTSAPLIPSQTTTTNLEASQPRNIGTTAGGSARDQNEPPIMPDLLKRIAALEKELERARAQNNVSAPIDTVTPSQLTPFWSGPLLSVSSGVPPNGVGVSSTACSQPPSYSGPPLLASSSYFTPFCATSTAQSVRGVVPPGVGIYNVNIWILPTGAAYTQPAEWNTRGAQYFGAQPGEDYSLRSPCE</sequence>
<dbReference type="Proteomes" id="UP000008744">
    <property type="component" value="Unassembled WGS sequence"/>
</dbReference>